<feature type="domain" description="UDENN" evidence="3">
    <location>
        <begin position="1"/>
        <end position="118"/>
    </location>
</feature>
<dbReference type="GO" id="GO:0055037">
    <property type="term" value="C:recycling endosome"/>
    <property type="evidence" value="ECO:0007669"/>
    <property type="project" value="TreeGrafter"/>
</dbReference>
<proteinExistence type="inferred from homology"/>
<keyword evidence="2" id="KW-0812">Transmembrane</keyword>
<gene>
    <name evidence="5" type="primary">LOC103512726</name>
</gene>
<evidence type="ECO:0000256" key="2">
    <source>
        <dbReference type="SAM" id="Phobius"/>
    </source>
</evidence>
<keyword evidence="2" id="KW-0472">Membrane</keyword>
<evidence type="ECO:0000313" key="4">
    <source>
        <dbReference type="Proteomes" id="UP000079169"/>
    </source>
</evidence>
<reference evidence="5" key="1">
    <citation type="submission" date="2025-08" db="UniProtKB">
        <authorList>
            <consortium name="RefSeq"/>
        </authorList>
    </citation>
    <scope>IDENTIFICATION</scope>
</reference>
<accession>A0A1S3D6W7</accession>
<evidence type="ECO:0000313" key="5">
    <source>
        <dbReference type="RefSeq" id="XP_008475725.1"/>
    </source>
</evidence>
<sequence>MDAFHKFSSLFSHVHLLWELVLTCEPIIVMTSSPVISSQMVYFLVSLINPLIYFAEYRPYFTIHDSDFKDYTSKTNTVPPAILGVTNPFFTKTLQHWPHIIHLDKHVSGNYRSRYRYM</sequence>
<dbReference type="RefSeq" id="XP_008475725.1">
    <property type="nucleotide sequence ID" value="XM_008477503.1"/>
</dbReference>
<dbReference type="STRING" id="121845.A0A1S3D6W7"/>
<dbReference type="PANTHER" id="PTHR13677">
    <property type="entry name" value="LD41638P"/>
    <property type="match status" value="1"/>
</dbReference>
<dbReference type="Proteomes" id="UP000079169">
    <property type="component" value="Unplaced"/>
</dbReference>
<dbReference type="PaxDb" id="121845-A0A1S3D6W7"/>
<evidence type="ECO:0000256" key="1">
    <source>
        <dbReference type="ARBA" id="ARBA00007159"/>
    </source>
</evidence>
<name>A0A1S3D6W7_DIACI</name>
<protein>
    <submittedName>
        <fullName evidence="5">Protein DENND6A-like</fullName>
    </submittedName>
</protein>
<comment type="similarity">
    <text evidence="1">Belongs to the DENND6 family.</text>
</comment>
<dbReference type="InterPro" id="IPR037516">
    <property type="entry name" value="Tripartite_DENN"/>
</dbReference>
<organism evidence="4 5">
    <name type="scientific">Diaphorina citri</name>
    <name type="common">Asian citrus psyllid</name>
    <dbReference type="NCBI Taxonomy" id="121845"/>
    <lineage>
        <taxon>Eukaryota</taxon>
        <taxon>Metazoa</taxon>
        <taxon>Ecdysozoa</taxon>
        <taxon>Arthropoda</taxon>
        <taxon>Hexapoda</taxon>
        <taxon>Insecta</taxon>
        <taxon>Pterygota</taxon>
        <taxon>Neoptera</taxon>
        <taxon>Paraneoptera</taxon>
        <taxon>Hemiptera</taxon>
        <taxon>Sternorrhyncha</taxon>
        <taxon>Psylloidea</taxon>
        <taxon>Psyllidae</taxon>
        <taxon>Diaphorininae</taxon>
        <taxon>Diaphorina</taxon>
    </lineage>
</organism>
<feature type="transmembrane region" description="Helical" evidence="2">
    <location>
        <begin position="39"/>
        <end position="55"/>
    </location>
</feature>
<evidence type="ECO:0000259" key="3">
    <source>
        <dbReference type="PROSITE" id="PS50211"/>
    </source>
</evidence>
<dbReference type="GeneID" id="103512726"/>
<dbReference type="Pfam" id="PF08616">
    <property type="entry name" value="SPA"/>
    <property type="match status" value="1"/>
</dbReference>
<dbReference type="PANTHER" id="PTHR13677:SF0">
    <property type="entry name" value="LD41638P"/>
    <property type="match status" value="1"/>
</dbReference>
<keyword evidence="2" id="KW-1133">Transmembrane helix</keyword>
<dbReference type="OMA" id="HVSGNYR"/>
<dbReference type="PROSITE" id="PS50211">
    <property type="entry name" value="DENN"/>
    <property type="match status" value="1"/>
</dbReference>
<dbReference type="AlphaFoldDB" id="A0A1S3D6W7"/>
<dbReference type="KEGG" id="dci:103512726"/>
<dbReference type="InterPro" id="IPR024224">
    <property type="entry name" value="DENND6"/>
</dbReference>
<dbReference type="GO" id="GO:0005085">
    <property type="term" value="F:guanyl-nucleotide exchange factor activity"/>
    <property type="evidence" value="ECO:0007669"/>
    <property type="project" value="InterPro"/>
</dbReference>
<keyword evidence="4" id="KW-1185">Reference proteome</keyword>